<dbReference type="EMBL" id="UINC01002272">
    <property type="protein sequence ID" value="SUZ94853.1"/>
    <property type="molecule type" value="Genomic_DNA"/>
</dbReference>
<reference evidence="1" key="1">
    <citation type="submission" date="2018-05" db="EMBL/GenBank/DDBJ databases">
        <authorList>
            <person name="Lanie J.A."/>
            <person name="Ng W.-L."/>
            <person name="Kazmierczak K.M."/>
            <person name="Andrzejewski T.M."/>
            <person name="Davidsen T.M."/>
            <person name="Wayne K.J."/>
            <person name="Tettelin H."/>
            <person name="Glass J.I."/>
            <person name="Rusch D."/>
            <person name="Podicherti R."/>
            <person name="Tsui H.-C.T."/>
            <person name="Winkler M.E."/>
        </authorList>
    </citation>
    <scope>NUCLEOTIDE SEQUENCE</scope>
</reference>
<gene>
    <name evidence="1" type="ORF">METZ01_LOCUS47707</name>
</gene>
<name>A0A381S113_9ZZZZ</name>
<dbReference type="AlphaFoldDB" id="A0A381S113"/>
<accession>A0A381S113</accession>
<organism evidence="1">
    <name type="scientific">marine metagenome</name>
    <dbReference type="NCBI Taxonomy" id="408172"/>
    <lineage>
        <taxon>unclassified sequences</taxon>
        <taxon>metagenomes</taxon>
        <taxon>ecological metagenomes</taxon>
    </lineage>
</organism>
<feature type="non-terminal residue" evidence="1">
    <location>
        <position position="1"/>
    </location>
</feature>
<protein>
    <submittedName>
        <fullName evidence="1">Uncharacterized protein</fullName>
    </submittedName>
</protein>
<proteinExistence type="predicted"/>
<sequence length="238" mass="28294">HKNLIDLGFDVINYMNIVDFYISQEVQKQLVEYFNSRGVEVLVFYQKEKEKEIKIRFCNYNHKITLVDDKKGGYSFVGDNVFYEIKKHLLSTNTKQTTFLFSPSPEIIYNINVKKRTRIKNPPKFKKQELGIVFENETEEIKKQILSLFNTNTIEVEEKEDYRFYFSNGINYIIKFLTGTTEALKNIYNLKELKGEGYKKQTILVLENTISQNRYYHFNETPTINKIDLTKTFVKHTQ</sequence>
<evidence type="ECO:0000313" key="1">
    <source>
        <dbReference type="EMBL" id="SUZ94853.1"/>
    </source>
</evidence>